<dbReference type="InterPro" id="IPR051406">
    <property type="entry name" value="PLD_domain"/>
</dbReference>
<feature type="transmembrane region" description="Helical" evidence="7">
    <location>
        <begin position="7"/>
        <end position="25"/>
    </location>
</feature>
<dbReference type="Gene3D" id="3.30.870.10">
    <property type="entry name" value="Endonuclease Chain A"/>
    <property type="match status" value="2"/>
</dbReference>
<dbReference type="GO" id="GO:0016891">
    <property type="term" value="F:RNA endonuclease activity producing 5'-phosphomonoesters, hydrolytic mechanism"/>
    <property type="evidence" value="ECO:0007669"/>
    <property type="project" value="TreeGrafter"/>
</dbReference>
<gene>
    <name evidence="9" type="ORF">AVDCRST_MAG70-1244</name>
</gene>
<keyword evidence="7" id="KW-1133">Transmembrane helix</keyword>
<dbReference type="CDD" id="cd09128">
    <property type="entry name" value="PLDc_unchar1_2"/>
    <property type="match status" value="1"/>
</dbReference>
<dbReference type="SMART" id="SM00155">
    <property type="entry name" value="PLDc"/>
    <property type="match status" value="2"/>
</dbReference>
<dbReference type="PANTHER" id="PTHR43856:SF1">
    <property type="entry name" value="MITOCHONDRIAL CARDIOLIPIN HYDROLASE"/>
    <property type="match status" value="1"/>
</dbReference>
<dbReference type="GO" id="GO:0016042">
    <property type="term" value="P:lipid catabolic process"/>
    <property type="evidence" value="ECO:0007669"/>
    <property type="project" value="UniProtKB-KW"/>
</dbReference>
<dbReference type="SUPFAM" id="SSF56024">
    <property type="entry name" value="Phospholipase D/nuclease"/>
    <property type="match status" value="2"/>
</dbReference>
<protein>
    <recommendedName>
        <fullName evidence="3">phospholipase D</fullName>
        <ecNumber evidence="3">3.1.4.4</ecNumber>
    </recommendedName>
</protein>
<keyword evidence="7" id="KW-0812">Transmembrane</keyword>
<evidence type="ECO:0000256" key="6">
    <source>
        <dbReference type="ARBA" id="ARBA00023098"/>
    </source>
</evidence>
<evidence type="ECO:0000256" key="3">
    <source>
        <dbReference type="ARBA" id="ARBA00012027"/>
    </source>
</evidence>
<dbReference type="InterPro" id="IPR001736">
    <property type="entry name" value="PLipase_D/transphosphatidylase"/>
</dbReference>
<dbReference type="AlphaFoldDB" id="A0A6J4UPW5"/>
<keyword evidence="6" id="KW-0443">Lipid metabolism</keyword>
<comment type="similarity">
    <text evidence="2">Belongs to the phospholipase D family.</text>
</comment>
<keyword evidence="4" id="KW-0378">Hydrolase</keyword>
<evidence type="ECO:0000256" key="4">
    <source>
        <dbReference type="ARBA" id="ARBA00022801"/>
    </source>
</evidence>
<dbReference type="EMBL" id="CADCWH010000196">
    <property type="protein sequence ID" value="CAA9555337.1"/>
    <property type="molecule type" value="Genomic_DNA"/>
</dbReference>
<dbReference type="EC" id="3.1.4.4" evidence="3"/>
<sequence length="352" mass="37253">MTGSQRAFLAALLIIAVGFVVWLLGGTAPRPDIAGDGIPTATARPTGTALATEGVTGVVVLPDDGREPILAEIAAAERSIDLVVYLLSDEEVISALVGAVERGVEVRVMLEEHPFGGNGSNPDTFDRLDAAGASVKWSNPAFRFSHVKMFVIDDAVAIIMNLNLSRSAFDDNREFAAVTTRGDAVAEAAAIFAADWTRAAEPSPGPLIVSPVDSRSTLIGLIDAAAVSLDIYAEVMRDEAVLVAIERAEDRGVAVRLLMSPEYGDDDRGSAERERLATSGVEIRYARGVYVHAKAIVADGTVAWIGSQNFTSTSLDDNREVGIVLDDPANVSRVSGVFDLDFARGRDIEVAT</sequence>
<keyword evidence="9" id="KW-0808">Transferase</keyword>
<dbReference type="GO" id="GO:0004630">
    <property type="term" value="F:phospholipase D activity"/>
    <property type="evidence" value="ECO:0007669"/>
    <property type="project" value="UniProtKB-EC"/>
</dbReference>
<proteinExistence type="inferred from homology"/>
<accession>A0A6J4UPW5</accession>
<dbReference type="Pfam" id="PF13091">
    <property type="entry name" value="PLDc_2"/>
    <property type="match status" value="2"/>
</dbReference>
<keyword evidence="7" id="KW-0472">Membrane</keyword>
<dbReference type="GO" id="GO:0006793">
    <property type="term" value="P:phosphorus metabolic process"/>
    <property type="evidence" value="ECO:0007669"/>
    <property type="project" value="UniProtKB-ARBA"/>
</dbReference>
<evidence type="ECO:0000259" key="8">
    <source>
        <dbReference type="PROSITE" id="PS50035"/>
    </source>
</evidence>
<name>A0A6J4UPW5_9BACT</name>
<feature type="domain" description="PLD phosphodiesterase" evidence="8">
    <location>
        <begin position="141"/>
        <end position="168"/>
    </location>
</feature>
<dbReference type="PROSITE" id="PS50035">
    <property type="entry name" value="PLD"/>
    <property type="match status" value="2"/>
</dbReference>
<dbReference type="InterPro" id="IPR025202">
    <property type="entry name" value="PLD-like_dom"/>
</dbReference>
<keyword evidence="5" id="KW-0442">Lipid degradation</keyword>
<organism evidence="9">
    <name type="scientific">uncultured Thermomicrobiales bacterium</name>
    <dbReference type="NCBI Taxonomy" id="1645740"/>
    <lineage>
        <taxon>Bacteria</taxon>
        <taxon>Pseudomonadati</taxon>
        <taxon>Thermomicrobiota</taxon>
        <taxon>Thermomicrobia</taxon>
        <taxon>Thermomicrobiales</taxon>
        <taxon>environmental samples</taxon>
    </lineage>
</organism>
<dbReference type="GO" id="GO:0016740">
    <property type="term" value="F:transferase activity"/>
    <property type="evidence" value="ECO:0007669"/>
    <property type="project" value="UniProtKB-KW"/>
</dbReference>
<evidence type="ECO:0000256" key="1">
    <source>
        <dbReference type="ARBA" id="ARBA00000798"/>
    </source>
</evidence>
<comment type="catalytic activity">
    <reaction evidence="1">
        <text>a 1,2-diacyl-sn-glycero-3-phosphocholine + H2O = a 1,2-diacyl-sn-glycero-3-phosphate + choline + H(+)</text>
        <dbReference type="Rhea" id="RHEA:14445"/>
        <dbReference type="ChEBI" id="CHEBI:15354"/>
        <dbReference type="ChEBI" id="CHEBI:15377"/>
        <dbReference type="ChEBI" id="CHEBI:15378"/>
        <dbReference type="ChEBI" id="CHEBI:57643"/>
        <dbReference type="ChEBI" id="CHEBI:58608"/>
        <dbReference type="EC" id="3.1.4.4"/>
    </reaction>
</comment>
<reference evidence="9" key="1">
    <citation type="submission" date="2020-02" db="EMBL/GenBank/DDBJ databases">
        <authorList>
            <person name="Meier V. D."/>
        </authorList>
    </citation>
    <scope>NUCLEOTIDE SEQUENCE</scope>
    <source>
        <strain evidence="9">AVDCRST_MAG70</strain>
    </source>
</reference>
<evidence type="ECO:0000256" key="2">
    <source>
        <dbReference type="ARBA" id="ARBA00008664"/>
    </source>
</evidence>
<evidence type="ECO:0000313" key="9">
    <source>
        <dbReference type="EMBL" id="CAA9555337.1"/>
    </source>
</evidence>
<evidence type="ECO:0000256" key="7">
    <source>
        <dbReference type="SAM" id="Phobius"/>
    </source>
</evidence>
<evidence type="ECO:0000256" key="5">
    <source>
        <dbReference type="ARBA" id="ARBA00022963"/>
    </source>
</evidence>
<dbReference type="PANTHER" id="PTHR43856">
    <property type="entry name" value="CARDIOLIPIN HYDROLASE"/>
    <property type="match status" value="1"/>
</dbReference>
<feature type="domain" description="PLD phosphodiesterase" evidence="8">
    <location>
        <begin position="287"/>
        <end position="314"/>
    </location>
</feature>